<keyword evidence="8" id="KW-0448">Lipopolysaccharide biosynthesis</keyword>
<gene>
    <name evidence="11" type="ORF">ACFOD6_17385</name>
</gene>
<comment type="function">
    <text evidence="1 8">Involved in lipopolysaccharide (LPS) biosynthesis. Catalyzes the transfer of 3-deoxy-D-manno-octulosonate (Kdo) residue(s) from CMP-Kdo to lipid IV(A), the tetraacyldisaccharide-1,4'-bisphosphate precursor of lipid A.</text>
</comment>
<evidence type="ECO:0000256" key="7">
    <source>
        <dbReference type="ARBA" id="ARBA00049183"/>
    </source>
</evidence>
<dbReference type="PANTHER" id="PTHR42755:SF1">
    <property type="entry name" value="3-DEOXY-D-MANNO-OCTULOSONIC ACID TRANSFERASE, MITOCHONDRIAL-RELATED"/>
    <property type="match status" value="1"/>
</dbReference>
<protein>
    <recommendedName>
        <fullName evidence="4 8">3-deoxy-D-manno-octulosonic acid transferase</fullName>
        <shortName evidence="8">Kdo transferase</shortName>
        <ecNumber evidence="3 8">2.4.99.12</ecNumber>
    </recommendedName>
    <alternativeName>
        <fullName evidence="6 8">Lipid IV(A) 3-deoxy-D-manno-octulosonic acid transferase</fullName>
    </alternativeName>
</protein>
<keyword evidence="8" id="KW-0472">Membrane</keyword>
<dbReference type="Proteomes" id="UP001595445">
    <property type="component" value="Unassembled WGS sequence"/>
</dbReference>
<accession>A0ABV7DZQ1</accession>
<keyword evidence="5 8" id="KW-0808">Transferase</keyword>
<dbReference type="PANTHER" id="PTHR42755">
    <property type="entry name" value="3-DEOXY-MANNO-OCTULOSONATE CYTIDYLYLTRANSFERASE"/>
    <property type="match status" value="1"/>
</dbReference>
<evidence type="ECO:0000313" key="12">
    <source>
        <dbReference type="Proteomes" id="UP001595445"/>
    </source>
</evidence>
<dbReference type="InterPro" id="IPR007507">
    <property type="entry name" value="Glycos_transf_N"/>
</dbReference>
<evidence type="ECO:0000256" key="9">
    <source>
        <dbReference type="SAM" id="MobiDB-lite"/>
    </source>
</evidence>
<evidence type="ECO:0000256" key="4">
    <source>
        <dbReference type="ARBA" id="ARBA00019077"/>
    </source>
</evidence>
<dbReference type="InterPro" id="IPR039901">
    <property type="entry name" value="Kdotransferase"/>
</dbReference>
<feature type="region of interest" description="Disordered" evidence="9">
    <location>
        <begin position="301"/>
        <end position="325"/>
    </location>
</feature>
<organism evidence="11 12">
    <name type="scientific">Tabrizicola soli</name>
    <dbReference type="NCBI Taxonomy" id="2185115"/>
    <lineage>
        <taxon>Bacteria</taxon>
        <taxon>Pseudomonadati</taxon>
        <taxon>Pseudomonadota</taxon>
        <taxon>Alphaproteobacteria</taxon>
        <taxon>Rhodobacterales</taxon>
        <taxon>Paracoccaceae</taxon>
        <taxon>Tabrizicola</taxon>
    </lineage>
</organism>
<dbReference type="InterPro" id="IPR038107">
    <property type="entry name" value="Glycos_transf_N_sf"/>
</dbReference>
<evidence type="ECO:0000259" key="10">
    <source>
        <dbReference type="Pfam" id="PF04413"/>
    </source>
</evidence>
<keyword evidence="8" id="KW-1003">Cell membrane</keyword>
<evidence type="ECO:0000313" key="11">
    <source>
        <dbReference type="EMBL" id="MFC3087825.1"/>
    </source>
</evidence>
<evidence type="ECO:0000256" key="8">
    <source>
        <dbReference type="RuleBase" id="RU365103"/>
    </source>
</evidence>
<dbReference type="EMBL" id="JBHRSM010000026">
    <property type="protein sequence ID" value="MFC3087825.1"/>
    <property type="molecule type" value="Genomic_DNA"/>
</dbReference>
<comment type="similarity">
    <text evidence="8">Belongs to the glycosyltransferase group 1 family.</text>
</comment>
<dbReference type="Gene3D" id="3.40.50.2000">
    <property type="entry name" value="Glycogen Phosphorylase B"/>
    <property type="match status" value="1"/>
</dbReference>
<evidence type="ECO:0000256" key="5">
    <source>
        <dbReference type="ARBA" id="ARBA00022679"/>
    </source>
</evidence>
<comment type="caution">
    <text evidence="11">The sequence shown here is derived from an EMBL/GenBank/DDBJ whole genome shotgun (WGS) entry which is preliminary data.</text>
</comment>
<evidence type="ECO:0000256" key="2">
    <source>
        <dbReference type="ARBA" id="ARBA00004713"/>
    </source>
</evidence>
<reference evidence="12" key="1">
    <citation type="journal article" date="2019" name="Int. J. Syst. Evol. Microbiol.">
        <title>The Global Catalogue of Microorganisms (GCM) 10K type strain sequencing project: providing services to taxonomists for standard genome sequencing and annotation.</title>
        <authorList>
            <consortium name="The Broad Institute Genomics Platform"/>
            <consortium name="The Broad Institute Genome Sequencing Center for Infectious Disease"/>
            <person name="Wu L."/>
            <person name="Ma J."/>
        </authorList>
    </citation>
    <scope>NUCLEOTIDE SEQUENCE [LARGE SCALE GENOMIC DNA]</scope>
    <source>
        <strain evidence="12">KCTC 62102</strain>
    </source>
</reference>
<comment type="subcellular location">
    <subcellularLocation>
        <location evidence="8">Cell membrane</location>
    </subcellularLocation>
</comment>
<proteinExistence type="inferred from homology"/>
<name>A0ABV7DZQ1_9RHOB</name>
<comment type="pathway">
    <text evidence="2 8">Bacterial outer membrane biogenesis; LPS core biosynthesis.</text>
</comment>
<evidence type="ECO:0000256" key="3">
    <source>
        <dbReference type="ARBA" id="ARBA00012621"/>
    </source>
</evidence>
<dbReference type="EC" id="2.4.99.12" evidence="3 8"/>
<evidence type="ECO:0000256" key="1">
    <source>
        <dbReference type="ARBA" id="ARBA00003394"/>
    </source>
</evidence>
<comment type="catalytic activity">
    <reaction evidence="7 8">
        <text>lipid IVA (E. coli) + CMP-3-deoxy-beta-D-manno-octulosonate = alpha-Kdo-(2-&gt;6)-lipid IVA (E. coli) + CMP + H(+)</text>
        <dbReference type="Rhea" id="RHEA:28066"/>
        <dbReference type="ChEBI" id="CHEBI:15378"/>
        <dbReference type="ChEBI" id="CHEBI:58603"/>
        <dbReference type="ChEBI" id="CHEBI:60364"/>
        <dbReference type="ChEBI" id="CHEBI:60377"/>
        <dbReference type="ChEBI" id="CHEBI:85987"/>
        <dbReference type="EC" id="2.4.99.12"/>
    </reaction>
</comment>
<dbReference type="RefSeq" id="WP_197642092.1">
    <property type="nucleotide sequence ID" value="NZ_JAEACP010000003.1"/>
</dbReference>
<feature type="domain" description="3-deoxy-D-manno-octulosonic-acid transferase N-terminal" evidence="10">
    <location>
        <begin position="38"/>
        <end position="214"/>
    </location>
</feature>
<dbReference type="GO" id="GO:0016740">
    <property type="term" value="F:transferase activity"/>
    <property type="evidence" value="ECO:0007669"/>
    <property type="project" value="UniProtKB-KW"/>
</dbReference>
<evidence type="ECO:0000256" key="6">
    <source>
        <dbReference type="ARBA" id="ARBA00031445"/>
    </source>
</evidence>
<sequence>MRLWLFLRLWSLLWHAGLPLALLYLWRRGRKDPLYAQHLAERFGRYRQRLPGAVWVHAVSLGEMRSAVPLIRALLDRGDRVVTTHFTPAGRREAERVFASEIAAGRLAAVWVPFETAWAYAGFFRAFRPRAGLVMEIEIWPRMIFAARSAGVSLFMCNAQYPTKSMARDAKLKLRHKLMQGYAGAFVKSDLQARRFASVGVQNIHVTGELRFDQPIPPHLVEAAAIRPLLAGDRPVITFASAVEGEDDLYLDAIASALAHPSRPFVVYVPRKPERFDAVAGMLAARGFTFLRRSHTLDATLTPKSLPSPSWGGDGGGGHPAENTPDLLLGDSLGEMYFYIALSDRVVTGGGFTPHGAHNIIEPLALKRPVIVGPEIHTIEYPAAEAIAAGVCLRVETPEALAAALTDWQGPGPEAIQTFFTAHSGATKKTLAALDSMVKSA</sequence>
<dbReference type="Gene3D" id="3.40.50.11720">
    <property type="entry name" value="3-Deoxy-D-manno-octulosonic-acid transferase, N-terminal domain"/>
    <property type="match status" value="1"/>
</dbReference>
<dbReference type="Pfam" id="PF04413">
    <property type="entry name" value="Glycos_transf_N"/>
    <property type="match status" value="1"/>
</dbReference>
<keyword evidence="12" id="KW-1185">Reference proteome</keyword>